<comment type="caution">
    <text evidence="3">The sequence shown here is derived from an EMBL/GenBank/DDBJ whole genome shotgun (WGS) entry which is preliminary data.</text>
</comment>
<evidence type="ECO:0000256" key="1">
    <source>
        <dbReference type="SAM" id="MobiDB-lite"/>
    </source>
</evidence>
<dbReference type="Proteomes" id="UP001139722">
    <property type="component" value="Unassembled WGS sequence"/>
</dbReference>
<dbReference type="EMBL" id="JAMZDY010000001">
    <property type="protein sequence ID" value="MCP2371646.1"/>
    <property type="molecule type" value="Genomic_DNA"/>
</dbReference>
<evidence type="ECO:0000313" key="4">
    <source>
        <dbReference type="Proteomes" id="UP001139722"/>
    </source>
</evidence>
<gene>
    <name evidence="3" type="ORF">BJ978_002322</name>
</gene>
<keyword evidence="2" id="KW-0472">Membrane</keyword>
<evidence type="ECO:0000256" key="2">
    <source>
        <dbReference type="SAM" id="Phobius"/>
    </source>
</evidence>
<keyword evidence="2" id="KW-1133">Transmembrane helix</keyword>
<dbReference type="AlphaFoldDB" id="A0A9X2H1Y1"/>
<sequence length="172" mass="17078">MSNNVTAPKQSTLNLPAILLWVVAVAVTVAGALLLINGNAAQVDFYTTQGSDYATYLNNISMSTIGGLLLTAGIIGILVALATHARNRAAAIQAQTAAAEFEAVFGDLDGDGFEELDLVVDEADVEIPVDAPAPAAAAAAAAPEAPAAPTAPAAPAAPEAPAAPAAPEAPKN</sequence>
<name>A0A9X2H1Y1_9MICO</name>
<feature type="transmembrane region" description="Helical" evidence="2">
    <location>
        <begin position="12"/>
        <end position="36"/>
    </location>
</feature>
<evidence type="ECO:0000313" key="3">
    <source>
        <dbReference type="EMBL" id="MCP2371646.1"/>
    </source>
</evidence>
<feature type="transmembrane region" description="Helical" evidence="2">
    <location>
        <begin position="56"/>
        <end position="81"/>
    </location>
</feature>
<feature type="region of interest" description="Disordered" evidence="1">
    <location>
        <begin position="136"/>
        <end position="172"/>
    </location>
</feature>
<keyword evidence="2" id="KW-0812">Transmembrane</keyword>
<reference evidence="3" key="1">
    <citation type="submission" date="2022-06" db="EMBL/GenBank/DDBJ databases">
        <title>Sequencing the genomes of 1000 actinobacteria strains.</title>
        <authorList>
            <person name="Klenk H.-P."/>
        </authorList>
    </citation>
    <scope>NUCLEOTIDE SEQUENCE</scope>
    <source>
        <strain evidence="3">DSM 22016</strain>
    </source>
</reference>
<organism evidence="3 4">
    <name type="scientific">Agromyces terreus</name>
    <dbReference type="NCBI Taxonomy" id="424795"/>
    <lineage>
        <taxon>Bacteria</taxon>
        <taxon>Bacillati</taxon>
        <taxon>Actinomycetota</taxon>
        <taxon>Actinomycetes</taxon>
        <taxon>Micrococcales</taxon>
        <taxon>Microbacteriaceae</taxon>
        <taxon>Agromyces</taxon>
    </lineage>
</organism>
<proteinExistence type="predicted"/>
<dbReference type="RefSeq" id="WP_157000032.1">
    <property type="nucleotide sequence ID" value="NZ_BAAANU010000019.1"/>
</dbReference>
<keyword evidence="4" id="KW-1185">Reference proteome</keyword>
<protein>
    <submittedName>
        <fullName evidence="3">Uncharacterized protein</fullName>
    </submittedName>
</protein>
<accession>A0A9X2H1Y1</accession>